<dbReference type="OrthoDB" id="73401at2759"/>
<sequence>MSSKNRTIQNFIVLVPDYIRSKCERHESEIQRCLQVLCCMENLTLFDNRQGYTTEFFINVRELLRICDNKSILGWKGIDMVKHMSSNSSVCELLCQLQFVPVLSHYLQGQLESDKAVLLLSLLETLTDGIIVDRSGYWLSNILKYLTSAILEKSDYTLPHLLAVLSNLCFENYVVVNELQRANHSEDLHQYLVQLQADKPLLQLYASQVFFSSLAIGSISESMLTNYLKTVLDTLTVGFKSSNTKLIKRCCCILLWMTRDRLILDLLKANRFQQLLQNSLEGLFKLVPTLLTSYQHLSAANCILFYTTKILRTQLIVNKEFTEAFIPALVPLLKNAALNENLLELLADLTNITPSLNLNEESLDRLVLYKVQPSNIRVASMLKPETFVKIVSVFTDFGEEVDQKNSDLTLIPNPVVVSRYSPESRIIVVQCLTLFGDIAFRERDQLPIYSDLLTKPNVQQCLASAIVLGDCQLKQDALALIGTVGFNRESLAGLSYAMDQLYSRRGSVTDEKDPLVNRSILNVTMSPEQIKKLDKITQDMKHDKFWETMKNCDVVELMELQIARREREELRLLHQLDSYKQEVDSLKINIIQIGAENERIMAMLLSKTQLIESKESENRGLSRRLEKMNDTQRANQHDWTRERERLQREKDKFEVAQTEKTNQIQSQLDAALKQIRNLVQKGEDMEEELKKSQKSLEAAKLAYEKKSKDLDKLSHEFQEIKTNSDNLVKSLRKKEKENEEKDREIISMNQAIKKSEMVREDLEARLIESEKSCQETKKKLTKLEKIQEFIYDLSSGKNKLFEDNK</sequence>
<dbReference type="EMBL" id="GL732562">
    <property type="protein sequence ID" value="EFX77427.1"/>
    <property type="molecule type" value="Genomic_DNA"/>
</dbReference>
<dbReference type="InterPro" id="IPR042510">
    <property type="entry name" value="CIP2A"/>
</dbReference>
<accession>E9GSH8</accession>
<evidence type="ECO:0000313" key="2">
    <source>
        <dbReference type="EMBL" id="EFX77427.1"/>
    </source>
</evidence>
<dbReference type="PANTHER" id="PTHR23161">
    <property type="entry name" value="PROTEIN CIP2A"/>
    <property type="match status" value="1"/>
</dbReference>
<name>E9GSH8_DAPPU</name>
<dbReference type="InterPro" id="IPR016024">
    <property type="entry name" value="ARM-type_fold"/>
</dbReference>
<dbReference type="PhylomeDB" id="E9GSH8"/>
<keyword evidence="3" id="KW-1185">Reference proteome</keyword>
<evidence type="ECO:0008006" key="4">
    <source>
        <dbReference type="Google" id="ProtNLM"/>
    </source>
</evidence>
<reference evidence="2 3" key="1">
    <citation type="journal article" date="2011" name="Science">
        <title>The ecoresponsive genome of Daphnia pulex.</title>
        <authorList>
            <person name="Colbourne J.K."/>
            <person name="Pfrender M.E."/>
            <person name="Gilbert D."/>
            <person name="Thomas W.K."/>
            <person name="Tucker A."/>
            <person name="Oakley T.H."/>
            <person name="Tokishita S."/>
            <person name="Aerts A."/>
            <person name="Arnold G.J."/>
            <person name="Basu M.K."/>
            <person name="Bauer D.J."/>
            <person name="Caceres C.E."/>
            <person name="Carmel L."/>
            <person name="Casola C."/>
            <person name="Choi J.H."/>
            <person name="Detter J.C."/>
            <person name="Dong Q."/>
            <person name="Dusheyko S."/>
            <person name="Eads B.D."/>
            <person name="Frohlich T."/>
            <person name="Geiler-Samerotte K.A."/>
            <person name="Gerlach D."/>
            <person name="Hatcher P."/>
            <person name="Jogdeo S."/>
            <person name="Krijgsveld J."/>
            <person name="Kriventseva E.V."/>
            <person name="Kultz D."/>
            <person name="Laforsch C."/>
            <person name="Lindquist E."/>
            <person name="Lopez J."/>
            <person name="Manak J.R."/>
            <person name="Muller J."/>
            <person name="Pangilinan J."/>
            <person name="Patwardhan R.P."/>
            <person name="Pitluck S."/>
            <person name="Pritham E.J."/>
            <person name="Rechtsteiner A."/>
            <person name="Rho M."/>
            <person name="Rogozin I.B."/>
            <person name="Sakarya O."/>
            <person name="Salamov A."/>
            <person name="Schaack S."/>
            <person name="Shapiro H."/>
            <person name="Shiga Y."/>
            <person name="Skalitzky C."/>
            <person name="Smith Z."/>
            <person name="Souvorov A."/>
            <person name="Sung W."/>
            <person name="Tang Z."/>
            <person name="Tsuchiya D."/>
            <person name="Tu H."/>
            <person name="Vos H."/>
            <person name="Wang M."/>
            <person name="Wolf Y.I."/>
            <person name="Yamagata H."/>
            <person name="Yamada T."/>
            <person name="Ye Y."/>
            <person name="Shaw J.R."/>
            <person name="Andrews J."/>
            <person name="Crease T.J."/>
            <person name="Tang H."/>
            <person name="Lucas S.M."/>
            <person name="Robertson H.M."/>
            <person name="Bork P."/>
            <person name="Koonin E.V."/>
            <person name="Zdobnov E.M."/>
            <person name="Grigoriev I.V."/>
            <person name="Lynch M."/>
            <person name="Boore J.L."/>
        </authorList>
    </citation>
    <scope>NUCLEOTIDE SEQUENCE [LARGE SCALE GENOMIC DNA]</scope>
</reference>
<protein>
    <recommendedName>
        <fullName evidence="4">Protein CIP2A</fullName>
    </recommendedName>
</protein>
<dbReference type="OMA" id="KANRAIC"/>
<dbReference type="AlphaFoldDB" id="E9GSH8"/>
<feature type="coiled-coil region" evidence="1">
    <location>
        <begin position="576"/>
        <end position="786"/>
    </location>
</feature>
<organism evidence="2 3">
    <name type="scientific">Daphnia pulex</name>
    <name type="common">Water flea</name>
    <dbReference type="NCBI Taxonomy" id="6669"/>
    <lineage>
        <taxon>Eukaryota</taxon>
        <taxon>Metazoa</taxon>
        <taxon>Ecdysozoa</taxon>
        <taxon>Arthropoda</taxon>
        <taxon>Crustacea</taxon>
        <taxon>Branchiopoda</taxon>
        <taxon>Diplostraca</taxon>
        <taxon>Cladocera</taxon>
        <taxon>Anomopoda</taxon>
        <taxon>Daphniidae</taxon>
        <taxon>Daphnia</taxon>
    </lineage>
</organism>
<dbReference type="eggNOG" id="ENOG502QVNV">
    <property type="taxonomic scope" value="Eukaryota"/>
</dbReference>
<proteinExistence type="predicted"/>
<dbReference type="Proteomes" id="UP000000305">
    <property type="component" value="Unassembled WGS sequence"/>
</dbReference>
<dbReference type="KEGG" id="dpx:DAPPUDRAFT_225665"/>
<dbReference type="InParanoid" id="E9GSH8"/>
<dbReference type="STRING" id="6669.E9GSH8"/>
<dbReference type="HOGENOM" id="CLU_349938_0_0_1"/>
<gene>
    <name evidence="2" type="ORF">DAPPUDRAFT_225665</name>
</gene>
<dbReference type="SUPFAM" id="SSF48371">
    <property type="entry name" value="ARM repeat"/>
    <property type="match status" value="1"/>
</dbReference>
<keyword evidence="1" id="KW-0175">Coiled coil</keyword>
<dbReference type="PANTHER" id="PTHR23161:SF2">
    <property type="entry name" value="PROTEIN CIP2A"/>
    <property type="match status" value="1"/>
</dbReference>
<evidence type="ECO:0000256" key="1">
    <source>
        <dbReference type="SAM" id="Coils"/>
    </source>
</evidence>
<evidence type="ECO:0000313" key="3">
    <source>
        <dbReference type="Proteomes" id="UP000000305"/>
    </source>
</evidence>